<evidence type="ECO:0000256" key="8">
    <source>
        <dbReference type="PIRSR" id="PIRSR016262-2"/>
    </source>
</evidence>
<accession>F5Y5B2</accession>
<comment type="similarity">
    <text evidence="5 6">Belongs to the LipB family.</text>
</comment>
<reference evidence="11 12" key="2">
    <citation type="journal article" date="2011" name="PLoS ONE">
        <title>The Cyst-Dividing Bacterium Ramlibacter tataouinensis TTB310 Genome Reveals a Well-Stocked Toolbox for Adaptation to a Desert Environment.</title>
        <authorList>
            <person name="De Luca G."/>
            <person name="Barakat M."/>
            <person name="Ortet P."/>
            <person name="Fochesato S."/>
            <person name="Jourlin-Castelli C."/>
            <person name="Ansaldi M."/>
            <person name="Py B."/>
            <person name="Fichant G."/>
            <person name="Coutinho P.M."/>
            <person name="Voulhoux R."/>
            <person name="Bastien O."/>
            <person name="Marechal E."/>
            <person name="Henrissat B."/>
            <person name="Quentin Y."/>
            <person name="Noirot P."/>
            <person name="Filloux A."/>
            <person name="Mejean V."/>
            <person name="Dubow M.S."/>
            <person name="Barras F."/>
            <person name="Barbe V."/>
            <person name="Weissenbach J."/>
            <person name="Mihalcescu I."/>
            <person name="Vermeglio A."/>
            <person name="Achouak W."/>
            <person name="Heulin T."/>
        </authorList>
    </citation>
    <scope>NUCLEOTIDE SEQUENCE [LARGE SCALE GENOMIC DNA]</scope>
    <source>
        <strain evidence="12">ATCC BAA-407 / DSM 14655 / LMG 21543 / TTB310</strain>
    </source>
</reference>
<dbReference type="GO" id="GO:0033819">
    <property type="term" value="F:lipoyl(octanoyl) transferase activity"/>
    <property type="evidence" value="ECO:0007669"/>
    <property type="project" value="UniProtKB-EC"/>
</dbReference>
<evidence type="ECO:0000259" key="10">
    <source>
        <dbReference type="PROSITE" id="PS51733"/>
    </source>
</evidence>
<comment type="pathway">
    <text evidence="1 5 6">Protein modification; protein lipoylation via endogenous pathway; protein N(6)-(lipoyl)lysine from octanoyl-[acyl-carrier-protein]: step 1/2.</text>
</comment>
<dbReference type="GO" id="GO:0009249">
    <property type="term" value="P:protein lipoylation"/>
    <property type="evidence" value="ECO:0007669"/>
    <property type="project" value="InterPro"/>
</dbReference>
<dbReference type="PANTHER" id="PTHR10993:SF7">
    <property type="entry name" value="LIPOYLTRANSFERASE 2, MITOCHONDRIAL-RELATED"/>
    <property type="match status" value="1"/>
</dbReference>
<evidence type="ECO:0000313" key="12">
    <source>
        <dbReference type="Proteomes" id="UP000008385"/>
    </source>
</evidence>
<evidence type="ECO:0000256" key="4">
    <source>
        <dbReference type="ARBA" id="ARBA00024732"/>
    </source>
</evidence>
<comment type="function">
    <text evidence="4 5 6">Catalyzes the transfer of endogenously produced octanoic acid from octanoyl-acyl-carrier-protein onto the lipoyl domains of lipoate-dependent enzymes. Lipoyl-ACP can also act as a substrate although octanoyl-ACP is likely to be the physiological substrate.</text>
</comment>
<dbReference type="STRING" id="365046.Rta_03510"/>
<evidence type="ECO:0000256" key="5">
    <source>
        <dbReference type="HAMAP-Rule" id="MF_00013"/>
    </source>
</evidence>
<feature type="binding site" evidence="5 8">
    <location>
        <begin position="159"/>
        <end position="161"/>
    </location>
    <ligand>
        <name>substrate</name>
    </ligand>
</feature>
<keyword evidence="5" id="KW-0963">Cytoplasm</keyword>
<keyword evidence="3 5" id="KW-0012">Acyltransferase</keyword>
<feature type="domain" description="BPL/LPL catalytic" evidence="10">
    <location>
        <begin position="27"/>
        <end position="226"/>
    </location>
</feature>
<dbReference type="RefSeq" id="WP_013899655.1">
    <property type="nucleotide sequence ID" value="NC_015677.1"/>
</dbReference>
<sequence length="226" mass="24412">MEPQVRGRVGYLATYRAMQAFTAARAADTPDQLWLCEHPPVFTQGLAGRPEHLLLPGDIPVVATDRGGQVTYHGPGQVVAYPLIDLRRAGYFIKEYVYRLEEAVIRTLAGLGVTGHRVAGAPGIYVRLDDPFAHARLPPPQPSPKGEGSSFEGLGKIAALGIKVSRHCTYHGLALNVAMDLEPFSRINPCGHAGLRTVDLSTIGVSLPWDEAAQRLSRHLAVLLAP</sequence>
<dbReference type="GO" id="GO:0016874">
    <property type="term" value="F:ligase activity"/>
    <property type="evidence" value="ECO:0007669"/>
    <property type="project" value="UniProtKB-KW"/>
</dbReference>
<dbReference type="OrthoDB" id="9787061at2"/>
<dbReference type="InterPro" id="IPR004143">
    <property type="entry name" value="BPL_LPL_catalytic"/>
</dbReference>
<dbReference type="KEGG" id="rta:Rta_03510"/>
<dbReference type="HAMAP" id="MF_00013">
    <property type="entry name" value="LipB"/>
    <property type="match status" value="1"/>
</dbReference>
<dbReference type="NCBIfam" id="TIGR00214">
    <property type="entry name" value="lipB"/>
    <property type="match status" value="1"/>
</dbReference>
<comment type="catalytic activity">
    <reaction evidence="5 6">
        <text>octanoyl-[ACP] + L-lysyl-[protein] = N(6)-octanoyl-L-lysyl-[protein] + holo-[ACP] + H(+)</text>
        <dbReference type="Rhea" id="RHEA:17665"/>
        <dbReference type="Rhea" id="RHEA-COMP:9636"/>
        <dbReference type="Rhea" id="RHEA-COMP:9685"/>
        <dbReference type="Rhea" id="RHEA-COMP:9752"/>
        <dbReference type="Rhea" id="RHEA-COMP:9928"/>
        <dbReference type="ChEBI" id="CHEBI:15378"/>
        <dbReference type="ChEBI" id="CHEBI:29969"/>
        <dbReference type="ChEBI" id="CHEBI:64479"/>
        <dbReference type="ChEBI" id="CHEBI:78463"/>
        <dbReference type="ChEBI" id="CHEBI:78809"/>
        <dbReference type="EC" id="2.3.1.181"/>
    </reaction>
</comment>
<feature type="site" description="Lowers pKa of active site Cys" evidence="5 9">
    <location>
        <position position="156"/>
    </location>
</feature>
<dbReference type="eggNOG" id="COG0321">
    <property type="taxonomic scope" value="Bacteria"/>
</dbReference>
<dbReference type="PROSITE" id="PS51733">
    <property type="entry name" value="BPL_LPL_CATALYTIC"/>
    <property type="match status" value="1"/>
</dbReference>
<dbReference type="EMBL" id="CP000245">
    <property type="protein sequence ID" value="AEG91422.1"/>
    <property type="molecule type" value="Genomic_DNA"/>
</dbReference>
<dbReference type="InterPro" id="IPR020605">
    <property type="entry name" value="Octanoyltransferase_CS"/>
</dbReference>
<dbReference type="Proteomes" id="UP000008385">
    <property type="component" value="Chromosome"/>
</dbReference>
<keyword evidence="12" id="KW-1185">Reference proteome</keyword>
<dbReference type="HOGENOM" id="CLU_035168_3_1_4"/>
<feature type="active site" description="Acyl-thioester intermediate" evidence="5 7">
    <location>
        <position position="190"/>
    </location>
</feature>
<keyword evidence="2 5" id="KW-0808">Transferase</keyword>
<evidence type="ECO:0000256" key="2">
    <source>
        <dbReference type="ARBA" id="ARBA00022679"/>
    </source>
</evidence>
<dbReference type="GO" id="GO:0005737">
    <property type="term" value="C:cytoplasm"/>
    <property type="evidence" value="ECO:0007669"/>
    <property type="project" value="UniProtKB-SubCell"/>
</dbReference>
<name>F5Y5B2_RAMTT</name>
<evidence type="ECO:0000256" key="3">
    <source>
        <dbReference type="ARBA" id="ARBA00023315"/>
    </source>
</evidence>
<dbReference type="Pfam" id="PF21948">
    <property type="entry name" value="LplA-B_cat"/>
    <property type="match status" value="1"/>
</dbReference>
<evidence type="ECO:0000256" key="9">
    <source>
        <dbReference type="PIRSR" id="PIRSR016262-3"/>
    </source>
</evidence>
<dbReference type="PANTHER" id="PTHR10993">
    <property type="entry name" value="OCTANOYLTRANSFERASE"/>
    <property type="match status" value="1"/>
</dbReference>
<dbReference type="PATRIC" id="fig|365046.3.peg.362"/>
<feature type="binding site" evidence="5 8">
    <location>
        <begin position="172"/>
        <end position="174"/>
    </location>
    <ligand>
        <name>substrate</name>
    </ligand>
</feature>
<dbReference type="PIRSF" id="PIRSF016262">
    <property type="entry name" value="LPLase"/>
    <property type="match status" value="1"/>
</dbReference>
<comment type="subcellular location">
    <subcellularLocation>
        <location evidence="5">Cytoplasm</location>
    </subcellularLocation>
</comment>
<gene>
    <name evidence="5 11" type="primary">lipB</name>
    <name evidence="11" type="ordered locus">Rta_03510</name>
</gene>
<proteinExistence type="inferred from homology"/>
<dbReference type="InterPro" id="IPR045864">
    <property type="entry name" value="aa-tRNA-synth_II/BPL/LPL"/>
</dbReference>
<dbReference type="AlphaFoldDB" id="F5Y5B2"/>
<dbReference type="InterPro" id="IPR000544">
    <property type="entry name" value="Octanoyltransferase"/>
</dbReference>
<dbReference type="UniPathway" id="UPA00538">
    <property type="reaction ID" value="UER00592"/>
</dbReference>
<evidence type="ECO:0000313" key="11">
    <source>
        <dbReference type="EMBL" id="AEG91422.1"/>
    </source>
</evidence>
<evidence type="ECO:0000256" key="6">
    <source>
        <dbReference type="PIRNR" id="PIRNR016262"/>
    </source>
</evidence>
<dbReference type="PROSITE" id="PS01313">
    <property type="entry name" value="LIPB"/>
    <property type="match status" value="1"/>
</dbReference>
<evidence type="ECO:0000256" key="1">
    <source>
        <dbReference type="ARBA" id="ARBA00004821"/>
    </source>
</evidence>
<dbReference type="SUPFAM" id="SSF55681">
    <property type="entry name" value="Class II aaRS and biotin synthetases"/>
    <property type="match status" value="1"/>
</dbReference>
<dbReference type="Gene3D" id="3.30.930.10">
    <property type="entry name" value="Bira Bifunctional Protein, Domain 2"/>
    <property type="match status" value="1"/>
</dbReference>
<protein>
    <recommendedName>
        <fullName evidence="5 6">Octanoyltransferase</fullName>
        <ecNumber evidence="5 6">2.3.1.181</ecNumber>
    </recommendedName>
    <alternativeName>
        <fullName evidence="5">Lipoate-protein ligase B</fullName>
    </alternativeName>
    <alternativeName>
        <fullName evidence="5">Lipoyl/octanoyl transferase</fullName>
    </alternativeName>
    <alternativeName>
        <fullName evidence="5">Octanoyl-[acyl-carrier-protein]-protein N-octanoyltransferase</fullName>
    </alternativeName>
</protein>
<reference evidence="12" key="1">
    <citation type="submission" date="2006-01" db="EMBL/GenBank/DDBJ databases">
        <title>Genome of the cyst-dividing bacterium Ramlibacter tataouinensis.</title>
        <authorList>
            <person name="Barakat M."/>
            <person name="Ortet P."/>
            <person name="De Luca G."/>
            <person name="Jourlin-Castelli C."/>
            <person name="Ansaldi M."/>
            <person name="Py B."/>
            <person name="Fichant G."/>
            <person name="Coutinho P."/>
            <person name="Voulhoux R."/>
            <person name="Bastien O."/>
            <person name="Roy S."/>
            <person name="Marechal E."/>
            <person name="Henrissat B."/>
            <person name="Quentin Y."/>
            <person name="Noirot P."/>
            <person name="Filloux A."/>
            <person name="Mejean V."/>
            <person name="DuBow M."/>
            <person name="Barras F."/>
            <person name="Heulin T."/>
        </authorList>
    </citation>
    <scope>NUCLEOTIDE SEQUENCE [LARGE SCALE GENOMIC DNA]</scope>
    <source>
        <strain evidence="12">ATCC BAA-407 / DSM 14655 / LMG 21543 / TTB310</strain>
    </source>
</reference>
<organism evidence="11 12">
    <name type="scientific">Ramlibacter tataouinensis (strain ATCC BAA-407 / DSM 14655 / LMG 21543 / TTB310)</name>
    <dbReference type="NCBI Taxonomy" id="365046"/>
    <lineage>
        <taxon>Bacteria</taxon>
        <taxon>Pseudomonadati</taxon>
        <taxon>Pseudomonadota</taxon>
        <taxon>Betaproteobacteria</taxon>
        <taxon>Burkholderiales</taxon>
        <taxon>Comamonadaceae</taxon>
        <taxon>Ramlibacter</taxon>
    </lineage>
</organism>
<dbReference type="CDD" id="cd16444">
    <property type="entry name" value="LipB"/>
    <property type="match status" value="1"/>
</dbReference>
<comment type="miscellaneous">
    <text evidence="5">In the reaction, the free carboxyl group of octanoic acid is attached via an amide linkage to the epsilon-amino group of a specific lysine residue of lipoyl domains of lipoate-dependent enzymes.</text>
</comment>
<keyword evidence="11" id="KW-0436">Ligase</keyword>
<evidence type="ECO:0000256" key="7">
    <source>
        <dbReference type="PIRSR" id="PIRSR016262-1"/>
    </source>
</evidence>
<dbReference type="EC" id="2.3.1.181" evidence="5 6"/>
<feature type="binding site" evidence="5 8">
    <location>
        <begin position="66"/>
        <end position="73"/>
    </location>
    <ligand>
        <name>substrate</name>
    </ligand>
</feature>